<evidence type="ECO:0000256" key="3">
    <source>
        <dbReference type="ARBA" id="ARBA00007981"/>
    </source>
</evidence>
<evidence type="ECO:0000256" key="10">
    <source>
        <dbReference type="ARBA" id="ARBA00022837"/>
    </source>
</evidence>
<keyword evidence="7 15" id="KW-0547">Nucleotide-binding</keyword>
<dbReference type="Gene3D" id="3.40.50.300">
    <property type="entry name" value="P-loop containing nucleotide triphosphate hydrolases"/>
    <property type="match status" value="2"/>
</dbReference>
<comment type="similarity">
    <text evidence="3 15">Belongs to the mitochondrial Rho GTPase family.</text>
</comment>
<dbReference type="EMBL" id="CP014501">
    <property type="protein sequence ID" value="ANB12947.1"/>
    <property type="molecule type" value="Genomic_DNA"/>
</dbReference>
<evidence type="ECO:0000313" key="19">
    <source>
        <dbReference type="EMBL" id="ANB12947.1"/>
    </source>
</evidence>
<evidence type="ECO:0000256" key="6">
    <source>
        <dbReference type="ARBA" id="ARBA00022737"/>
    </source>
</evidence>
<dbReference type="PANTHER" id="PTHR46819">
    <property type="entry name" value="EF-HAND CALCIUM-BINDING DOMAIN-CONTAINING PROTEIN 7"/>
    <property type="match status" value="1"/>
</dbReference>
<dbReference type="InterPro" id="IPR020860">
    <property type="entry name" value="MIRO_dom"/>
</dbReference>
<proteinExistence type="inferred from homology"/>
<dbReference type="AlphaFoldDB" id="A0A161HJN2"/>
<comment type="function">
    <text evidence="1 15">Mitochondrial GTPase involved in mitochondrial trafficking. Probably involved in control of anterograde transport of mitochondria and their subcellular distribution.</text>
</comment>
<evidence type="ECO:0000256" key="12">
    <source>
        <dbReference type="ARBA" id="ARBA00023128"/>
    </source>
</evidence>
<dbReference type="PROSITE" id="PS50222">
    <property type="entry name" value="EF_HAND_2"/>
    <property type="match status" value="1"/>
</dbReference>
<comment type="subcellular location">
    <subcellularLocation>
        <location evidence="2 15">Mitochondrion outer membrane</location>
        <topology evidence="2 15">Single-pass type IV membrane protein</topology>
    </subcellularLocation>
</comment>
<keyword evidence="10 15" id="KW-0106">Calcium</keyword>
<dbReference type="SMART" id="SM00174">
    <property type="entry name" value="RHO"/>
    <property type="match status" value="1"/>
</dbReference>
<dbReference type="InterPro" id="IPR027417">
    <property type="entry name" value="P-loop_NTPase"/>
</dbReference>
<dbReference type="GeneID" id="30033004"/>
<dbReference type="SMART" id="SM00175">
    <property type="entry name" value="RAB"/>
    <property type="match status" value="1"/>
</dbReference>
<dbReference type="InterPro" id="IPR013567">
    <property type="entry name" value="EF_hand_assoc_2"/>
</dbReference>
<dbReference type="SMART" id="SM00173">
    <property type="entry name" value="RAS"/>
    <property type="match status" value="1"/>
</dbReference>
<evidence type="ECO:0000256" key="5">
    <source>
        <dbReference type="ARBA" id="ARBA00022723"/>
    </source>
</evidence>
<feature type="domain" description="Miro" evidence="18">
    <location>
        <begin position="454"/>
        <end position="619"/>
    </location>
</feature>
<dbReference type="Pfam" id="PF00071">
    <property type="entry name" value="Ras"/>
    <property type="match status" value="2"/>
</dbReference>
<feature type="transmembrane region" description="Helical" evidence="16">
    <location>
        <begin position="636"/>
        <end position="657"/>
    </location>
</feature>
<evidence type="ECO:0000256" key="16">
    <source>
        <dbReference type="SAM" id="Phobius"/>
    </source>
</evidence>
<evidence type="ECO:0000256" key="2">
    <source>
        <dbReference type="ARBA" id="ARBA00004200"/>
    </source>
</evidence>
<dbReference type="PRINTS" id="PR00449">
    <property type="entry name" value="RASTRNSFRMNG"/>
</dbReference>
<reference evidence="19 20" key="1">
    <citation type="submission" date="2016-02" db="EMBL/GenBank/DDBJ databases">
        <title>Complete genome sequence and transcriptome regulation of the pentose utilising yeast Sugiyamaella lignohabitans.</title>
        <authorList>
            <person name="Bellasio M."/>
            <person name="Peymann A."/>
            <person name="Valli M."/>
            <person name="Sipitzky M."/>
            <person name="Graf A."/>
            <person name="Sauer M."/>
            <person name="Marx H."/>
            <person name="Mattanovich D."/>
        </authorList>
    </citation>
    <scope>NUCLEOTIDE SEQUENCE [LARGE SCALE GENOMIC DNA]</scope>
    <source>
        <strain evidence="19 20">CBS 10342</strain>
    </source>
</reference>
<evidence type="ECO:0000256" key="1">
    <source>
        <dbReference type="ARBA" id="ARBA00003481"/>
    </source>
</evidence>
<dbReference type="InterPro" id="IPR002048">
    <property type="entry name" value="EF_hand_dom"/>
</dbReference>
<dbReference type="SUPFAM" id="SSF52540">
    <property type="entry name" value="P-loop containing nucleoside triphosphate hydrolases"/>
    <property type="match status" value="2"/>
</dbReference>
<dbReference type="FunFam" id="3.40.50.300:FF:000553">
    <property type="entry name" value="Mitochondrial Rho GTPase"/>
    <property type="match status" value="1"/>
</dbReference>
<dbReference type="Gene3D" id="1.10.238.10">
    <property type="entry name" value="EF-hand"/>
    <property type="match status" value="2"/>
</dbReference>
<dbReference type="GO" id="GO:0005525">
    <property type="term" value="F:GTP binding"/>
    <property type="evidence" value="ECO:0007669"/>
    <property type="project" value="UniProtKB-KW"/>
</dbReference>
<organism evidence="19 20">
    <name type="scientific">Sugiyamaella lignohabitans</name>
    <dbReference type="NCBI Taxonomy" id="796027"/>
    <lineage>
        <taxon>Eukaryota</taxon>
        <taxon>Fungi</taxon>
        <taxon>Dikarya</taxon>
        <taxon>Ascomycota</taxon>
        <taxon>Saccharomycotina</taxon>
        <taxon>Dipodascomycetes</taxon>
        <taxon>Dipodascales</taxon>
        <taxon>Trichomonascaceae</taxon>
        <taxon>Sugiyamaella</taxon>
    </lineage>
</organism>
<keyword evidence="4 16" id="KW-0812">Transmembrane</keyword>
<dbReference type="Pfam" id="PF08355">
    <property type="entry name" value="EF_assoc_1"/>
    <property type="match status" value="1"/>
</dbReference>
<keyword evidence="9 15" id="KW-0378">Hydrolase</keyword>
<evidence type="ECO:0000259" key="18">
    <source>
        <dbReference type="PROSITE" id="PS51423"/>
    </source>
</evidence>
<evidence type="ECO:0000313" key="20">
    <source>
        <dbReference type="Proteomes" id="UP000189580"/>
    </source>
</evidence>
<dbReference type="PROSITE" id="PS00018">
    <property type="entry name" value="EF_HAND_1"/>
    <property type="match status" value="1"/>
</dbReference>
<name>A0A161HJN2_9ASCO</name>
<dbReference type="PROSITE" id="PS51423">
    <property type="entry name" value="MIRO"/>
    <property type="match status" value="2"/>
</dbReference>
<feature type="domain" description="Miro" evidence="18">
    <location>
        <begin position="6"/>
        <end position="175"/>
    </location>
</feature>
<dbReference type="KEGG" id="slb:AWJ20_1225"/>
<dbReference type="InterPro" id="IPR052266">
    <property type="entry name" value="Miro-EF-hand_domain"/>
</dbReference>
<evidence type="ECO:0000256" key="15">
    <source>
        <dbReference type="PIRNR" id="PIRNR037488"/>
    </source>
</evidence>
<dbReference type="Pfam" id="PF08356">
    <property type="entry name" value="EF_assoc_2"/>
    <property type="match status" value="1"/>
</dbReference>
<accession>A0A161HJN2</accession>
<dbReference type="GO" id="GO:0005509">
    <property type="term" value="F:calcium ion binding"/>
    <property type="evidence" value="ECO:0007669"/>
    <property type="project" value="InterPro"/>
</dbReference>
<evidence type="ECO:0000256" key="7">
    <source>
        <dbReference type="ARBA" id="ARBA00022741"/>
    </source>
</evidence>
<evidence type="ECO:0000256" key="14">
    <source>
        <dbReference type="ARBA" id="ARBA00023136"/>
    </source>
</evidence>
<sequence length="662" mass="73659">MSKSQNDNIRVVVCGDEGVGKSSLITSLVKDTFVPNIQSVLPPVTIPRQFSSLADTPGQTIVVDTSPLLQDRPQLTKEIRRANVIWLVYSDHYTCERISLFWMPFFRSLGVNLPVVLTANKCDLSPRDEASRAISEEMIPILKEFKEVESCIRCSASLHFNVNQAFYLCQRAVTHPLAPLFDSKEGKLKPAAVAALERVFFLADSDQDGCLNDTELKDLQAHCFQNKSLEEVDILQLKNILSELSAEAHVTANTGDSESNGLSIVPAVIPGKGITCEGFILLNKIFAEKGRHETTWGILRRFHYTDSLSLEDKFLYPKLDVPPNASVELSPDGYRFLVDMFLLFDKDNDGGLNQLELNALFKPTPGIPKLWKDTNFPQSTVRNEAGNVTLQGWLAQWSMTTYLDYRSTMAYLAQLGFDGKQGTQKITDGVKITKPRKKRNPASKAYRSTAITDRNVFNCFVLGSSGSGKTTLLKAFLNRPFSEVYTPTIQPISVVNSVEMPGGKQCYLILEELGELEPAVLENSSRLDECDVICFTYDSSDPDSFAYLVNLHNTYPQLNMLPAVYVALKADLDRQQQRCEQQPDVYTRNLSMAAPLHVSAQWTSSLNELFVQLAEAAEYPGSATPRDGPEEHDTSMLPTAATVGSALGVLAISLWLWRSQQR</sequence>
<evidence type="ECO:0000256" key="13">
    <source>
        <dbReference type="ARBA" id="ARBA00023134"/>
    </source>
</evidence>
<dbReference type="InterPro" id="IPR011992">
    <property type="entry name" value="EF-hand-dom_pair"/>
</dbReference>
<keyword evidence="11 16" id="KW-1133">Transmembrane helix</keyword>
<dbReference type="InterPro" id="IPR021181">
    <property type="entry name" value="Miro"/>
</dbReference>
<dbReference type="OrthoDB" id="10020961at2759"/>
<keyword evidence="12 15" id="KW-0496">Mitochondrion</keyword>
<protein>
    <recommendedName>
        <fullName evidence="15">Mitochondrial Rho GTPase</fullName>
        <ecNumber evidence="15">3.6.5.-</ecNumber>
    </recommendedName>
</protein>
<dbReference type="Proteomes" id="UP000189580">
    <property type="component" value="Chromosome a"/>
</dbReference>
<evidence type="ECO:0000256" key="11">
    <source>
        <dbReference type="ARBA" id="ARBA00022989"/>
    </source>
</evidence>
<evidence type="ECO:0000256" key="9">
    <source>
        <dbReference type="ARBA" id="ARBA00022801"/>
    </source>
</evidence>
<dbReference type="SUPFAM" id="SSF47473">
    <property type="entry name" value="EF-hand"/>
    <property type="match status" value="1"/>
</dbReference>
<dbReference type="RefSeq" id="XP_018735424.1">
    <property type="nucleotide sequence ID" value="XM_018878085.1"/>
</dbReference>
<dbReference type="InterPro" id="IPR013566">
    <property type="entry name" value="EF_hand_assoc_1"/>
</dbReference>
<keyword evidence="20" id="KW-1185">Reference proteome</keyword>
<dbReference type="PANTHER" id="PTHR46819:SF1">
    <property type="entry name" value="EF-HAND CALCIUM-BINDING DOMAIN-CONTAINING PROTEIN 7"/>
    <property type="match status" value="1"/>
</dbReference>
<dbReference type="EC" id="3.6.5.-" evidence="15"/>
<gene>
    <name evidence="19" type="primary">GEM1</name>
    <name evidence="19" type="ORF">AWJ20_1225</name>
</gene>
<dbReference type="InterPro" id="IPR018247">
    <property type="entry name" value="EF_Hand_1_Ca_BS"/>
</dbReference>
<feature type="domain" description="EF-hand" evidence="17">
    <location>
        <begin position="332"/>
        <end position="367"/>
    </location>
</feature>
<keyword evidence="13 15" id="KW-0342">GTP-binding</keyword>
<evidence type="ECO:0000259" key="17">
    <source>
        <dbReference type="PROSITE" id="PS50222"/>
    </source>
</evidence>
<dbReference type="GO" id="GO:0003924">
    <property type="term" value="F:GTPase activity"/>
    <property type="evidence" value="ECO:0007669"/>
    <property type="project" value="InterPro"/>
</dbReference>
<evidence type="ECO:0000256" key="8">
    <source>
        <dbReference type="ARBA" id="ARBA00022787"/>
    </source>
</evidence>
<dbReference type="InterPro" id="IPR001806">
    <property type="entry name" value="Small_GTPase"/>
</dbReference>
<dbReference type="GO" id="GO:0005741">
    <property type="term" value="C:mitochondrial outer membrane"/>
    <property type="evidence" value="ECO:0007669"/>
    <property type="project" value="UniProtKB-SubCell"/>
</dbReference>
<dbReference type="PIRSF" id="PIRSF037488">
    <property type="entry name" value="Mt_Rho_GTPase"/>
    <property type="match status" value="1"/>
</dbReference>
<keyword evidence="6" id="KW-0677">Repeat</keyword>
<dbReference type="FunFam" id="3.40.50.300:FF:000572">
    <property type="entry name" value="Mitochondrial Rho GTPase"/>
    <property type="match status" value="1"/>
</dbReference>
<keyword evidence="8 15" id="KW-1000">Mitochondrion outer membrane</keyword>
<dbReference type="CDD" id="cd01892">
    <property type="entry name" value="Miro2"/>
    <property type="match status" value="1"/>
</dbReference>
<keyword evidence="14 15" id="KW-0472">Membrane</keyword>
<keyword evidence="5" id="KW-0479">Metal-binding</keyword>
<evidence type="ECO:0000256" key="4">
    <source>
        <dbReference type="ARBA" id="ARBA00022692"/>
    </source>
</evidence>
<dbReference type="GO" id="GO:0007005">
    <property type="term" value="P:mitochondrion organization"/>
    <property type="evidence" value="ECO:0007669"/>
    <property type="project" value="InterPro"/>
</dbReference>